<dbReference type="Pfam" id="PF04256">
    <property type="entry name" value="DUF434"/>
    <property type="match status" value="1"/>
</dbReference>
<feature type="non-terminal residue" evidence="2">
    <location>
        <position position="78"/>
    </location>
</feature>
<dbReference type="EMBL" id="LAZR01052998">
    <property type="protein sequence ID" value="KKK81717.1"/>
    <property type="molecule type" value="Genomic_DNA"/>
</dbReference>
<organism evidence="2">
    <name type="scientific">marine sediment metagenome</name>
    <dbReference type="NCBI Taxonomy" id="412755"/>
    <lineage>
        <taxon>unclassified sequences</taxon>
        <taxon>metagenomes</taxon>
        <taxon>ecological metagenomes</taxon>
    </lineage>
</organism>
<sequence>MRNDIITDEFTRALRDYAYMLNRNYPRKSILKIVGDRYLLNTFQRIMLSRGVFPENDIRGRIRKTRRKIEGQELHIDA</sequence>
<name>A0A0F8YJX9_9ZZZZ</name>
<dbReference type="InterPro" id="IPR007368">
    <property type="entry name" value="DUF434"/>
</dbReference>
<proteinExistence type="predicted"/>
<protein>
    <recommendedName>
        <fullName evidence="1">DUF434 domain-containing protein</fullName>
    </recommendedName>
</protein>
<evidence type="ECO:0000259" key="1">
    <source>
        <dbReference type="Pfam" id="PF04256"/>
    </source>
</evidence>
<dbReference type="PANTHER" id="PTHR42252:SF1">
    <property type="entry name" value="DUF434 DOMAIN-CONTAINING PROTEIN"/>
    <property type="match status" value="1"/>
</dbReference>
<accession>A0A0F8YJX9</accession>
<dbReference type="AlphaFoldDB" id="A0A0F8YJX9"/>
<comment type="caution">
    <text evidence="2">The sequence shown here is derived from an EMBL/GenBank/DDBJ whole genome shotgun (WGS) entry which is preliminary data.</text>
</comment>
<reference evidence="2" key="1">
    <citation type="journal article" date="2015" name="Nature">
        <title>Complex archaea that bridge the gap between prokaryotes and eukaryotes.</title>
        <authorList>
            <person name="Spang A."/>
            <person name="Saw J.H."/>
            <person name="Jorgensen S.L."/>
            <person name="Zaremba-Niedzwiedzka K."/>
            <person name="Martijn J."/>
            <person name="Lind A.E."/>
            <person name="van Eijk R."/>
            <person name="Schleper C."/>
            <person name="Guy L."/>
            <person name="Ettema T.J."/>
        </authorList>
    </citation>
    <scope>NUCLEOTIDE SEQUENCE</scope>
</reference>
<feature type="domain" description="DUF434" evidence="1">
    <location>
        <begin position="11"/>
        <end position="64"/>
    </location>
</feature>
<gene>
    <name evidence="2" type="ORF">LCGC14_2810640</name>
</gene>
<evidence type="ECO:0000313" key="2">
    <source>
        <dbReference type="EMBL" id="KKK81717.1"/>
    </source>
</evidence>
<dbReference type="PANTHER" id="PTHR42252">
    <property type="entry name" value="DUF5616 DOMAIN-CONTAINING PROTEIN"/>
    <property type="match status" value="1"/>
</dbReference>